<dbReference type="PANTHER" id="PTHR45125:SF3">
    <property type="entry name" value="NO-APICAL-MERISTEM-ASSOCIATED CARBOXY-TERMINAL DOMAIN PROTEIN"/>
    <property type="match status" value="1"/>
</dbReference>
<reference evidence="1 2" key="1">
    <citation type="journal article" date="2023" name="G3 (Bethesda)">
        <title>A chromosome-length genome assembly and annotation of blackberry (Rubus argutus, cv. 'Hillquist').</title>
        <authorList>
            <person name="Bruna T."/>
            <person name="Aryal R."/>
            <person name="Dudchenko O."/>
            <person name="Sargent D.J."/>
            <person name="Mead D."/>
            <person name="Buti M."/>
            <person name="Cavallini A."/>
            <person name="Hytonen T."/>
            <person name="Andres J."/>
            <person name="Pham M."/>
            <person name="Weisz D."/>
            <person name="Mascagni F."/>
            <person name="Usai G."/>
            <person name="Natali L."/>
            <person name="Bassil N."/>
            <person name="Fernandez G.E."/>
            <person name="Lomsadze A."/>
            <person name="Armour M."/>
            <person name="Olukolu B."/>
            <person name="Poorten T."/>
            <person name="Britton C."/>
            <person name="Davik J."/>
            <person name="Ashrafi H."/>
            <person name="Aiden E.L."/>
            <person name="Borodovsky M."/>
            <person name="Worthington M."/>
        </authorList>
    </citation>
    <scope>NUCLEOTIDE SEQUENCE [LARGE SCALE GENOMIC DNA]</scope>
    <source>
        <strain evidence="1">PI 553951</strain>
    </source>
</reference>
<evidence type="ECO:0000313" key="2">
    <source>
        <dbReference type="Proteomes" id="UP001457282"/>
    </source>
</evidence>
<sequence>MSSETPAYFTNILNNGLDSIDSVPINNDDLYKTSGYLSSEVPDMSYETPAKTSQTASTTKKAQRSVIYSIEEDLFLVSAWLYVSLDAVKGNEQKSCQYCTRIWKYFHEHKTFQSDREATSLQHHWGLIQSTVNKFVDFMNKLKTNEKVVRLNKIRSNEPNKCSRTLENGSICP</sequence>
<proteinExistence type="predicted"/>
<dbReference type="Proteomes" id="UP001457282">
    <property type="component" value="Unassembled WGS sequence"/>
</dbReference>
<name>A0AAW1Y701_RUBAR</name>
<dbReference type="PANTHER" id="PTHR45125">
    <property type="entry name" value="F21J9.4-RELATED"/>
    <property type="match status" value="1"/>
</dbReference>
<dbReference type="AlphaFoldDB" id="A0AAW1Y701"/>
<gene>
    <name evidence="1" type="ORF">M0R45_010429</name>
</gene>
<dbReference type="EMBL" id="JBEDUW010000002">
    <property type="protein sequence ID" value="KAK9944885.1"/>
    <property type="molecule type" value="Genomic_DNA"/>
</dbReference>
<organism evidence="1 2">
    <name type="scientific">Rubus argutus</name>
    <name type="common">Southern blackberry</name>
    <dbReference type="NCBI Taxonomy" id="59490"/>
    <lineage>
        <taxon>Eukaryota</taxon>
        <taxon>Viridiplantae</taxon>
        <taxon>Streptophyta</taxon>
        <taxon>Embryophyta</taxon>
        <taxon>Tracheophyta</taxon>
        <taxon>Spermatophyta</taxon>
        <taxon>Magnoliopsida</taxon>
        <taxon>eudicotyledons</taxon>
        <taxon>Gunneridae</taxon>
        <taxon>Pentapetalae</taxon>
        <taxon>rosids</taxon>
        <taxon>fabids</taxon>
        <taxon>Rosales</taxon>
        <taxon>Rosaceae</taxon>
        <taxon>Rosoideae</taxon>
        <taxon>Rosoideae incertae sedis</taxon>
        <taxon>Rubus</taxon>
    </lineage>
</organism>
<protein>
    <submittedName>
        <fullName evidence="1">Uncharacterized protein</fullName>
    </submittedName>
</protein>
<evidence type="ECO:0000313" key="1">
    <source>
        <dbReference type="EMBL" id="KAK9944885.1"/>
    </source>
</evidence>
<accession>A0AAW1Y701</accession>
<comment type="caution">
    <text evidence="1">The sequence shown here is derived from an EMBL/GenBank/DDBJ whole genome shotgun (WGS) entry which is preliminary data.</text>
</comment>
<keyword evidence="2" id="KW-1185">Reference proteome</keyword>